<name>A0A0G0N112_9BACT</name>
<dbReference type="PATRIC" id="fig|1618490.4.peg.229"/>
<dbReference type="GO" id="GO:0035269">
    <property type="term" value="P:protein O-linked glycosylation via mannose"/>
    <property type="evidence" value="ECO:0007669"/>
    <property type="project" value="TreeGrafter"/>
</dbReference>
<dbReference type="InterPro" id="IPR039528">
    <property type="entry name" value="DPM1-like"/>
</dbReference>
<dbReference type="Proteomes" id="UP000034406">
    <property type="component" value="Unassembled WGS sequence"/>
</dbReference>
<evidence type="ECO:0000256" key="2">
    <source>
        <dbReference type="ARBA" id="ARBA00022676"/>
    </source>
</evidence>
<dbReference type="Gene3D" id="3.90.550.10">
    <property type="entry name" value="Spore Coat Polysaccharide Biosynthesis Protein SpsA, Chain A"/>
    <property type="match status" value="1"/>
</dbReference>
<dbReference type="Pfam" id="PF00535">
    <property type="entry name" value="Glycos_transf_2"/>
    <property type="match status" value="1"/>
</dbReference>
<sequence>MNKKKPFLSVIVPIYRQDKTIVEDINNINNTLKDIRYTYEIIAVVDDKYNDKSFIKLKSNPLPNLKVYGYKGHNGKGYTVRYGMAKTKGDYVAFIDAGMDIDPNGISMILEHMIWYNADIIVGSKRHPASLVKYPFQRKIISFGAQMIAKILLGIKVTDTQAGLKIFKRQVLIKVLPRLLVKEFAFDLEILSVANHLGFSRIYEAPVKINYDFNSLIHATGLKVIFRSLQDALAVFYRLRILHFYDDKSNRKWIYDKNLQMRINTGETK</sequence>
<protein>
    <submittedName>
        <fullName evidence="5">Glycosyltransferase</fullName>
    </submittedName>
</protein>
<proteinExistence type="inferred from homology"/>
<reference evidence="5 6" key="1">
    <citation type="journal article" date="2015" name="Nature">
        <title>rRNA introns, odd ribosomes, and small enigmatic genomes across a large radiation of phyla.</title>
        <authorList>
            <person name="Brown C.T."/>
            <person name="Hug L.A."/>
            <person name="Thomas B.C."/>
            <person name="Sharon I."/>
            <person name="Castelle C.J."/>
            <person name="Singh A."/>
            <person name="Wilkins M.J."/>
            <person name="Williams K.H."/>
            <person name="Banfield J.F."/>
        </authorList>
    </citation>
    <scope>NUCLEOTIDE SEQUENCE [LARGE SCALE GENOMIC DNA]</scope>
</reference>
<evidence type="ECO:0000313" key="5">
    <source>
        <dbReference type="EMBL" id="KKQ70801.1"/>
    </source>
</evidence>
<gene>
    <name evidence="5" type="ORF">US90_C0005G0015</name>
</gene>
<keyword evidence="3 5" id="KW-0808">Transferase</keyword>
<dbReference type="PANTHER" id="PTHR43398:SF1">
    <property type="entry name" value="DOLICHOL-PHOSPHATE MANNOSYLTRANSFERASE SUBUNIT 1"/>
    <property type="match status" value="1"/>
</dbReference>
<dbReference type="GO" id="GO:0006506">
    <property type="term" value="P:GPI anchor biosynthetic process"/>
    <property type="evidence" value="ECO:0007669"/>
    <property type="project" value="TreeGrafter"/>
</dbReference>
<evidence type="ECO:0000313" key="6">
    <source>
        <dbReference type="Proteomes" id="UP000034406"/>
    </source>
</evidence>
<evidence type="ECO:0000256" key="1">
    <source>
        <dbReference type="ARBA" id="ARBA00006739"/>
    </source>
</evidence>
<comment type="caution">
    <text evidence="5">The sequence shown here is derived from an EMBL/GenBank/DDBJ whole genome shotgun (WGS) entry which is preliminary data.</text>
</comment>
<organism evidence="5 6">
    <name type="scientific">Candidatus Shapirobacteria bacterium GW2011_GWE2_38_30</name>
    <dbReference type="NCBI Taxonomy" id="1618490"/>
    <lineage>
        <taxon>Bacteria</taxon>
        <taxon>Candidatus Shapironibacteriota</taxon>
    </lineage>
</organism>
<dbReference type="GO" id="GO:0004582">
    <property type="term" value="F:dolichyl-phosphate beta-D-mannosyltransferase activity"/>
    <property type="evidence" value="ECO:0007669"/>
    <property type="project" value="InterPro"/>
</dbReference>
<dbReference type="STRING" id="1618490.US90_C0005G0015"/>
<dbReference type="InterPro" id="IPR001173">
    <property type="entry name" value="Glyco_trans_2-like"/>
</dbReference>
<keyword evidence="2" id="KW-0328">Glycosyltransferase</keyword>
<feature type="domain" description="Glycosyltransferase 2-like" evidence="4">
    <location>
        <begin position="9"/>
        <end position="175"/>
    </location>
</feature>
<dbReference type="InterPro" id="IPR029044">
    <property type="entry name" value="Nucleotide-diphossugar_trans"/>
</dbReference>
<dbReference type="GO" id="GO:0016020">
    <property type="term" value="C:membrane"/>
    <property type="evidence" value="ECO:0007669"/>
    <property type="project" value="GOC"/>
</dbReference>
<comment type="similarity">
    <text evidence="1">Belongs to the glycosyltransferase 2 family.</text>
</comment>
<dbReference type="AlphaFoldDB" id="A0A0G0N112"/>
<dbReference type="EMBL" id="LBUT01000005">
    <property type="protein sequence ID" value="KKQ70801.1"/>
    <property type="molecule type" value="Genomic_DNA"/>
</dbReference>
<evidence type="ECO:0000256" key="3">
    <source>
        <dbReference type="ARBA" id="ARBA00022679"/>
    </source>
</evidence>
<accession>A0A0G0N112</accession>
<dbReference type="GO" id="GO:0006488">
    <property type="term" value="P:dolichol-linked oligosaccharide biosynthetic process"/>
    <property type="evidence" value="ECO:0007669"/>
    <property type="project" value="TreeGrafter"/>
</dbReference>
<evidence type="ECO:0000259" key="4">
    <source>
        <dbReference type="Pfam" id="PF00535"/>
    </source>
</evidence>
<dbReference type="SUPFAM" id="SSF53448">
    <property type="entry name" value="Nucleotide-diphospho-sugar transferases"/>
    <property type="match status" value="1"/>
</dbReference>
<dbReference type="PANTHER" id="PTHR43398">
    <property type="entry name" value="DOLICHOL-PHOSPHATE MANNOSYLTRANSFERASE SUBUNIT 1"/>
    <property type="match status" value="1"/>
</dbReference>